<name>A0AAV3ZLC4_9GAST</name>
<evidence type="ECO:0000313" key="1">
    <source>
        <dbReference type="EMBL" id="GFN96735.1"/>
    </source>
</evidence>
<dbReference type="EMBL" id="BLXT01002699">
    <property type="protein sequence ID" value="GFN96735.1"/>
    <property type="molecule type" value="Genomic_DNA"/>
</dbReference>
<keyword evidence="2" id="KW-1185">Reference proteome</keyword>
<dbReference type="AlphaFoldDB" id="A0AAV3ZLC4"/>
<evidence type="ECO:0000313" key="2">
    <source>
        <dbReference type="Proteomes" id="UP000735302"/>
    </source>
</evidence>
<organism evidence="1 2">
    <name type="scientific">Plakobranchus ocellatus</name>
    <dbReference type="NCBI Taxonomy" id="259542"/>
    <lineage>
        <taxon>Eukaryota</taxon>
        <taxon>Metazoa</taxon>
        <taxon>Spiralia</taxon>
        <taxon>Lophotrochozoa</taxon>
        <taxon>Mollusca</taxon>
        <taxon>Gastropoda</taxon>
        <taxon>Heterobranchia</taxon>
        <taxon>Euthyneura</taxon>
        <taxon>Panpulmonata</taxon>
        <taxon>Sacoglossa</taxon>
        <taxon>Placobranchoidea</taxon>
        <taxon>Plakobranchidae</taxon>
        <taxon>Plakobranchus</taxon>
    </lineage>
</organism>
<proteinExistence type="predicted"/>
<reference evidence="1 2" key="1">
    <citation type="journal article" date="2021" name="Elife">
        <title>Chloroplast acquisition without the gene transfer in kleptoplastic sea slugs, Plakobranchus ocellatus.</title>
        <authorList>
            <person name="Maeda T."/>
            <person name="Takahashi S."/>
            <person name="Yoshida T."/>
            <person name="Shimamura S."/>
            <person name="Takaki Y."/>
            <person name="Nagai Y."/>
            <person name="Toyoda A."/>
            <person name="Suzuki Y."/>
            <person name="Arimoto A."/>
            <person name="Ishii H."/>
            <person name="Satoh N."/>
            <person name="Nishiyama T."/>
            <person name="Hasebe M."/>
            <person name="Maruyama T."/>
            <person name="Minagawa J."/>
            <person name="Obokata J."/>
            <person name="Shigenobu S."/>
        </authorList>
    </citation>
    <scope>NUCLEOTIDE SEQUENCE [LARGE SCALE GENOMIC DNA]</scope>
</reference>
<gene>
    <name evidence="1" type="ORF">PoB_002324100</name>
</gene>
<sequence length="91" mass="10017">MKYEDEQLCGCVTVWPCDCVAVWLCGSAAVCSYTVRHANSVFNVGTDRVVCVVTSVAYLLSESPSRAFSIMFVLHLFTSPVDQNVNPVLCY</sequence>
<accession>A0AAV3ZLC4</accession>
<dbReference type="Proteomes" id="UP000735302">
    <property type="component" value="Unassembled WGS sequence"/>
</dbReference>
<protein>
    <submittedName>
        <fullName evidence="1">Uncharacterized protein</fullName>
    </submittedName>
</protein>
<comment type="caution">
    <text evidence="1">The sequence shown here is derived from an EMBL/GenBank/DDBJ whole genome shotgun (WGS) entry which is preliminary data.</text>
</comment>